<proteinExistence type="predicted"/>
<feature type="transmembrane region" description="Helical" evidence="1">
    <location>
        <begin position="159"/>
        <end position="178"/>
    </location>
</feature>
<feature type="transmembrane region" description="Helical" evidence="1">
    <location>
        <begin position="129"/>
        <end position="147"/>
    </location>
</feature>
<evidence type="ECO:0000313" key="2">
    <source>
        <dbReference type="EMBL" id="QHT88064.1"/>
    </source>
</evidence>
<keyword evidence="1" id="KW-0472">Membrane</keyword>
<feature type="transmembrane region" description="Helical" evidence="1">
    <location>
        <begin position="99"/>
        <end position="117"/>
    </location>
</feature>
<protein>
    <recommendedName>
        <fullName evidence="3">TLC domain-containing protein</fullName>
    </recommendedName>
</protein>
<keyword evidence="1" id="KW-0812">Transmembrane</keyword>
<evidence type="ECO:0000256" key="1">
    <source>
        <dbReference type="SAM" id="Phobius"/>
    </source>
</evidence>
<reference evidence="2" key="1">
    <citation type="journal article" date="2020" name="Nature">
        <title>Giant virus diversity and host interactions through global metagenomics.</title>
        <authorList>
            <person name="Schulz F."/>
            <person name="Roux S."/>
            <person name="Paez-Espino D."/>
            <person name="Jungbluth S."/>
            <person name="Walsh D.A."/>
            <person name="Denef V.J."/>
            <person name="McMahon K.D."/>
            <person name="Konstantinidis K.T."/>
            <person name="Eloe-Fadrosh E.A."/>
            <person name="Kyrpides N.C."/>
            <person name="Woyke T."/>
        </authorList>
    </citation>
    <scope>NUCLEOTIDE SEQUENCE</scope>
    <source>
        <strain evidence="2">GVMAG-M-3300023184-24</strain>
    </source>
</reference>
<organism evidence="2">
    <name type="scientific">viral metagenome</name>
    <dbReference type="NCBI Taxonomy" id="1070528"/>
    <lineage>
        <taxon>unclassified sequences</taxon>
        <taxon>metagenomes</taxon>
        <taxon>organismal metagenomes</taxon>
    </lineage>
</organism>
<name>A0A6C0I596_9ZZZZ</name>
<feature type="transmembrane region" description="Helical" evidence="1">
    <location>
        <begin position="20"/>
        <end position="39"/>
    </location>
</feature>
<dbReference type="EMBL" id="MN740108">
    <property type="protein sequence ID" value="QHT88064.1"/>
    <property type="molecule type" value="Genomic_DNA"/>
</dbReference>
<keyword evidence="1" id="KW-1133">Transmembrane helix</keyword>
<sequence length="181" mass="22089">MNLDLILPIITNIYLYNNIYSSIYNCSIITICTFIKLIFYNNYFAHKILEFGLLNSILYYTIDTIKILYENKKINAYVIHHICACNLFINKYIFNYDVYNFYLMVFLMESSSIFYNLNYFKFINYKLHVYTYVPLRFLCNLIFLYFIMYENKFTYYTELIIDIITYTLLFIFNVVAIYKNI</sequence>
<accession>A0A6C0I596</accession>
<dbReference type="AlphaFoldDB" id="A0A6C0I596"/>
<evidence type="ECO:0008006" key="3">
    <source>
        <dbReference type="Google" id="ProtNLM"/>
    </source>
</evidence>